<dbReference type="Ensembl" id="ENSPCET00000021860.1">
    <property type="protein sequence ID" value="ENSPCEP00000021127.1"/>
    <property type="gene ID" value="ENSPCEG00000016287.1"/>
</dbReference>
<reference evidence="2" key="2">
    <citation type="submission" date="2025-09" db="UniProtKB">
        <authorList>
            <consortium name="Ensembl"/>
        </authorList>
    </citation>
    <scope>IDENTIFICATION</scope>
</reference>
<organism evidence="2 3">
    <name type="scientific">Pelusios castaneus</name>
    <name type="common">West African mud turtle</name>
    <dbReference type="NCBI Taxonomy" id="367368"/>
    <lineage>
        <taxon>Eukaryota</taxon>
        <taxon>Metazoa</taxon>
        <taxon>Chordata</taxon>
        <taxon>Craniata</taxon>
        <taxon>Vertebrata</taxon>
        <taxon>Euteleostomi</taxon>
        <taxon>Archelosauria</taxon>
        <taxon>Testudinata</taxon>
        <taxon>Testudines</taxon>
        <taxon>Pleurodira</taxon>
        <taxon>Pelomedusidae</taxon>
        <taxon>Pelusios</taxon>
    </lineage>
</organism>
<feature type="compositionally biased region" description="Low complexity" evidence="1">
    <location>
        <begin position="215"/>
        <end position="231"/>
    </location>
</feature>
<evidence type="ECO:0008006" key="4">
    <source>
        <dbReference type="Google" id="ProtNLM"/>
    </source>
</evidence>
<keyword evidence="3" id="KW-1185">Reference proteome</keyword>
<protein>
    <recommendedName>
        <fullName evidence="4">POU class 6 homeobox 1</fullName>
    </recommendedName>
</protein>
<evidence type="ECO:0000313" key="3">
    <source>
        <dbReference type="Proteomes" id="UP000694393"/>
    </source>
</evidence>
<evidence type="ECO:0000313" key="2">
    <source>
        <dbReference type="Ensembl" id="ENSPCEP00000021127.1"/>
    </source>
</evidence>
<reference evidence="2" key="1">
    <citation type="submission" date="2025-08" db="UniProtKB">
        <authorList>
            <consortium name="Ensembl"/>
        </authorList>
    </citation>
    <scope>IDENTIFICATION</scope>
</reference>
<evidence type="ECO:0000256" key="1">
    <source>
        <dbReference type="SAM" id="MobiDB-lite"/>
    </source>
</evidence>
<dbReference type="Proteomes" id="UP000694393">
    <property type="component" value="Unplaced"/>
</dbReference>
<dbReference type="AlphaFoldDB" id="A0A8C8VNJ4"/>
<feature type="region of interest" description="Disordered" evidence="1">
    <location>
        <begin position="183"/>
        <end position="249"/>
    </location>
</feature>
<feature type="compositionally biased region" description="Low complexity" evidence="1">
    <location>
        <begin position="240"/>
        <end position="249"/>
    </location>
</feature>
<proteinExistence type="predicted"/>
<sequence length="249" mass="25108">MDTEAVRPQEASLTVNEQVIVMSSHETIRVLEVGVDAPLPVEDDGKALETAVGEVASGCPVETSEPGRGDVQPNLETACGETTGDVKPLPGVAPTSIASVTTFSQAPGQQTQAIAPLAVQTAPQYCRSSGKSAGASCVDISYSNGRCPSRTDGCFSYRGNLQTTYSQSASCCCSEHGNLSTGAARPAAAGSPGGPATALRPNTGRVPAAGLAPEPASHPAPARCRPAAARGQADRDADADSSPACGICL</sequence>
<feature type="compositionally biased region" description="Low complexity" evidence="1">
    <location>
        <begin position="183"/>
        <end position="198"/>
    </location>
</feature>
<name>A0A8C8VNJ4_9SAUR</name>
<accession>A0A8C8VNJ4</accession>